<dbReference type="SUPFAM" id="SSF53901">
    <property type="entry name" value="Thiolase-like"/>
    <property type="match status" value="1"/>
</dbReference>
<accession>V6KW92</accession>
<dbReference type="AlphaFoldDB" id="V6KW92"/>
<dbReference type="GO" id="GO:0006633">
    <property type="term" value="P:fatty acid biosynthetic process"/>
    <property type="evidence" value="ECO:0007669"/>
    <property type="project" value="InterPro"/>
</dbReference>
<dbReference type="PROSITE" id="PS00606">
    <property type="entry name" value="KS3_1"/>
    <property type="match status" value="1"/>
</dbReference>
<dbReference type="EMBL" id="AWQX01000017">
    <property type="protein sequence ID" value="EST36288.1"/>
    <property type="molecule type" value="Genomic_DNA"/>
</dbReference>
<evidence type="ECO:0000256" key="1">
    <source>
        <dbReference type="ARBA" id="ARBA00022679"/>
    </source>
</evidence>
<evidence type="ECO:0000313" key="2">
    <source>
        <dbReference type="EMBL" id="EST36288.1"/>
    </source>
</evidence>
<reference evidence="2 3" key="1">
    <citation type="journal article" date="2014" name="Genome Announc.">
        <title>Draft Genome Sequence of Streptomyces roseochromogenes subsp. oscitans DS 12.976, Producer of the Aminocoumarin Antibiotic Clorobiocin.</title>
        <authorList>
            <person name="Ruckert C."/>
            <person name="Kalinowski J."/>
            <person name="Heide L."/>
            <person name="Apel A.K."/>
        </authorList>
    </citation>
    <scope>NUCLEOTIDE SEQUENCE [LARGE SCALE GENOMIC DNA]</scope>
    <source>
        <strain evidence="2 3">DS 12.976</strain>
    </source>
</reference>
<dbReference type="InterPro" id="IPR018201">
    <property type="entry name" value="Ketoacyl_synth_AS"/>
</dbReference>
<proteinExistence type="predicted"/>
<sequence>MSLLDEEWAAGLPVHVAAKLTLEPAAGGARTAVSACASGAEALALGSERPGFVMGEGAGMLVLERPGFARARGARVHGPSWAAP</sequence>
<protein>
    <recommendedName>
        <fullName evidence="4">Beta-ketoacyl synthase N-terminal domain-containing protein</fullName>
    </recommendedName>
</protein>
<dbReference type="RefSeq" id="WP_023544550.1">
    <property type="nucleotide sequence ID" value="NZ_CM002285.1"/>
</dbReference>
<evidence type="ECO:0008006" key="4">
    <source>
        <dbReference type="Google" id="ProtNLM"/>
    </source>
</evidence>
<name>V6KW92_STRRC</name>
<comment type="caution">
    <text evidence="2">The sequence shown here is derived from an EMBL/GenBank/DDBJ whole genome shotgun (WGS) entry which is preliminary data.</text>
</comment>
<dbReference type="InterPro" id="IPR016039">
    <property type="entry name" value="Thiolase-like"/>
</dbReference>
<dbReference type="HOGENOM" id="CLU_2526184_0_0_11"/>
<organism evidence="2 3">
    <name type="scientific">Streptomyces roseochromogenus subsp. oscitans DS 12.976</name>
    <dbReference type="NCBI Taxonomy" id="1352936"/>
    <lineage>
        <taxon>Bacteria</taxon>
        <taxon>Bacillati</taxon>
        <taxon>Actinomycetota</taxon>
        <taxon>Actinomycetes</taxon>
        <taxon>Kitasatosporales</taxon>
        <taxon>Streptomycetaceae</taxon>
        <taxon>Streptomyces</taxon>
    </lineage>
</organism>
<dbReference type="Proteomes" id="UP000017984">
    <property type="component" value="Chromosome"/>
</dbReference>
<evidence type="ECO:0000313" key="3">
    <source>
        <dbReference type="Proteomes" id="UP000017984"/>
    </source>
</evidence>
<gene>
    <name evidence="2" type="ORF">M878_02615</name>
</gene>
<dbReference type="PATRIC" id="fig|1352936.5.peg.580"/>
<dbReference type="GO" id="GO:0004315">
    <property type="term" value="F:3-oxoacyl-[acyl-carrier-protein] synthase activity"/>
    <property type="evidence" value="ECO:0007669"/>
    <property type="project" value="InterPro"/>
</dbReference>
<keyword evidence="3" id="KW-1185">Reference proteome</keyword>
<keyword evidence="1" id="KW-0808">Transferase</keyword>
<dbReference type="Gene3D" id="3.40.47.10">
    <property type="match status" value="1"/>
</dbReference>